<dbReference type="EMBL" id="CP003359">
    <property type="protein sequence ID" value="AGB41213.1"/>
    <property type="molecule type" value="Genomic_DNA"/>
</dbReference>
<protein>
    <submittedName>
        <fullName evidence="1">Uncharacterized protein</fullName>
    </submittedName>
</protein>
<dbReference type="AlphaFoldDB" id="L0KAU6"/>
<evidence type="ECO:0000313" key="1">
    <source>
        <dbReference type="EMBL" id="AGB41213.1"/>
    </source>
</evidence>
<sequence>MGEEYTTTISCQTYLKALSDDPINPEDISVEIEANNSAPELNTAVLAILWAHFQACRQGLLKESEQTPWSQIEKESRWTLFLKEVIKDTSWVEWIEDPIEIREKAKQGYSQIKNK</sequence>
<dbReference type="OrthoDB" id="2112945at2"/>
<accession>L0KAU6</accession>
<dbReference type="eggNOG" id="ENOG502ZVPJ">
    <property type="taxonomic scope" value="Bacteria"/>
</dbReference>
<dbReference type="STRING" id="748449.Halha_1267"/>
<gene>
    <name evidence="1" type="ordered locus">Halha_1267</name>
</gene>
<reference evidence="2" key="1">
    <citation type="submission" date="2012-02" db="EMBL/GenBank/DDBJ databases">
        <title>The complete genome of Halobacteroides halobius DSM 5150.</title>
        <authorList>
            <person name="Lucas S."/>
            <person name="Copeland A."/>
            <person name="Lapidus A."/>
            <person name="Glavina del Rio T."/>
            <person name="Dalin E."/>
            <person name="Tice H."/>
            <person name="Bruce D."/>
            <person name="Goodwin L."/>
            <person name="Pitluck S."/>
            <person name="Peters L."/>
            <person name="Mikhailova N."/>
            <person name="Gu W."/>
            <person name="Kyrpides N."/>
            <person name="Mavromatis K."/>
            <person name="Ivanova N."/>
            <person name="Brettin T."/>
            <person name="Detter J.C."/>
            <person name="Han C."/>
            <person name="Larimer F."/>
            <person name="Land M."/>
            <person name="Hauser L."/>
            <person name="Markowitz V."/>
            <person name="Cheng J.-F."/>
            <person name="Hugenholtz P."/>
            <person name="Woyke T."/>
            <person name="Wu D."/>
            <person name="Tindall B."/>
            <person name="Pomrenke H."/>
            <person name="Brambilla E."/>
            <person name="Klenk H.-P."/>
            <person name="Eisen J.A."/>
        </authorList>
    </citation>
    <scope>NUCLEOTIDE SEQUENCE [LARGE SCALE GENOMIC DNA]</scope>
    <source>
        <strain evidence="2">ATCC 35273 / DSM 5150 / MD-1</strain>
    </source>
</reference>
<proteinExistence type="predicted"/>
<dbReference type="HOGENOM" id="CLU_2105551_0_0_9"/>
<dbReference type="RefSeq" id="WP_015326935.1">
    <property type="nucleotide sequence ID" value="NC_019978.1"/>
</dbReference>
<evidence type="ECO:0000313" key="2">
    <source>
        <dbReference type="Proteomes" id="UP000010880"/>
    </source>
</evidence>
<organism evidence="1 2">
    <name type="scientific">Halobacteroides halobius (strain ATCC 35273 / DSM 5150 / MD-1)</name>
    <dbReference type="NCBI Taxonomy" id="748449"/>
    <lineage>
        <taxon>Bacteria</taxon>
        <taxon>Bacillati</taxon>
        <taxon>Bacillota</taxon>
        <taxon>Clostridia</taxon>
        <taxon>Halanaerobiales</taxon>
        <taxon>Halobacteroidaceae</taxon>
        <taxon>Halobacteroides</taxon>
    </lineage>
</organism>
<name>L0KAU6_HALHC</name>
<dbReference type="Proteomes" id="UP000010880">
    <property type="component" value="Chromosome"/>
</dbReference>
<keyword evidence="2" id="KW-1185">Reference proteome</keyword>
<dbReference type="KEGG" id="hhl:Halha_1267"/>